<dbReference type="Pfam" id="PF04854">
    <property type="entry name" value="DUF624"/>
    <property type="match status" value="1"/>
</dbReference>
<keyword evidence="3" id="KW-1185">Reference proteome</keyword>
<evidence type="ECO:0000313" key="2">
    <source>
        <dbReference type="EMBL" id="MFC0471781.1"/>
    </source>
</evidence>
<dbReference type="EMBL" id="JBHLUX010000036">
    <property type="protein sequence ID" value="MFC0471781.1"/>
    <property type="molecule type" value="Genomic_DNA"/>
</dbReference>
<feature type="transmembrane region" description="Helical" evidence="1">
    <location>
        <begin position="27"/>
        <end position="50"/>
    </location>
</feature>
<keyword evidence="1" id="KW-1133">Transmembrane helix</keyword>
<proteinExistence type="predicted"/>
<feature type="transmembrane region" description="Helical" evidence="1">
    <location>
        <begin position="71"/>
        <end position="96"/>
    </location>
</feature>
<dbReference type="RefSeq" id="WP_335959678.1">
    <property type="nucleotide sequence ID" value="NZ_JAXBLX010000006.1"/>
</dbReference>
<evidence type="ECO:0000313" key="3">
    <source>
        <dbReference type="Proteomes" id="UP001589838"/>
    </source>
</evidence>
<keyword evidence="1" id="KW-0812">Transmembrane</keyword>
<sequence>MKNAMTVFYRSLYDMYQNLGTVIWSTILWWICVLPIFTLGPASAGLFYVLKQKRLGKSVGPRDFFYGMRSHFGVGIRISFLYLLISVPGFIYFFLLLRLESFATYFLAIILLYFLVMWHFLLLYMFPLLVEQESKKLSILFKRSLRLVSENYVFTINIVLYLVLLTLISSIISILIVVWAGWMVITASNSLLFLLNKYDPENYPFDPTVSWKGIWKAWK</sequence>
<organism evidence="2 3">
    <name type="scientific">Halalkalibacter kiskunsagensis</name>
    <dbReference type="NCBI Taxonomy" id="1548599"/>
    <lineage>
        <taxon>Bacteria</taxon>
        <taxon>Bacillati</taxon>
        <taxon>Bacillota</taxon>
        <taxon>Bacilli</taxon>
        <taxon>Bacillales</taxon>
        <taxon>Bacillaceae</taxon>
        <taxon>Halalkalibacter</taxon>
    </lineage>
</organism>
<protein>
    <submittedName>
        <fullName evidence="2">DUF624 domain-containing protein</fullName>
    </submittedName>
</protein>
<dbReference type="Proteomes" id="UP001589838">
    <property type="component" value="Unassembled WGS sequence"/>
</dbReference>
<comment type="caution">
    <text evidence="2">The sequence shown here is derived from an EMBL/GenBank/DDBJ whole genome shotgun (WGS) entry which is preliminary data.</text>
</comment>
<dbReference type="InterPro" id="IPR006938">
    <property type="entry name" value="DUF624"/>
</dbReference>
<keyword evidence="1" id="KW-0472">Membrane</keyword>
<gene>
    <name evidence="2" type="ORF">ACFFHM_15065</name>
</gene>
<reference evidence="2 3" key="1">
    <citation type="submission" date="2024-09" db="EMBL/GenBank/DDBJ databases">
        <authorList>
            <person name="Sun Q."/>
            <person name="Mori K."/>
        </authorList>
    </citation>
    <scope>NUCLEOTIDE SEQUENCE [LARGE SCALE GENOMIC DNA]</scope>
    <source>
        <strain evidence="2 3">NCAIM B.02610</strain>
    </source>
</reference>
<evidence type="ECO:0000256" key="1">
    <source>
        <dbReference type="SAM" id="Phobius"/>
    </source>
</evidence>
<accession>A0ABV6KIY1</accession>
<feature type="transmembrane region" description="Helical" evidence="1">
    <location>
        <begin position="102"/>
        <end position="130"/>
    </location>
</feature>
<name>A0ABV6KIY1_9BACI</name>